<accession>A0A835CIK5</accession>
<dbReference type="Gene3D" id="3.30.420.10">
    <property type="entry name" value="Ribonuclease H-like superfamily/Ribonuclease H"/>
    <property type="match status" value="1"/>
</dbReference>
<dbReference type="OrthoDB" id="1422167at2759"/>
<reference evidence="2" key="1">
    <citation type="submission" date="2020-09" db="EMBL/GenBank/DDBJ databases">
        <title>Genome-Enabled Discovery of Anthraquinone Biosynthesis in Senna tora.</title>
        <authorList>
            <person name="Kang S.-H."/>
            <person name="Pandey R.P."/>
            <person name="Lee C.-M."/>
            <person name="Sim J.-S."/>
            <person name="Jeong J.-T."/>
            <person name="Choi B.-S."/>
            <person name="Jung M."/>
            <person name="Ginzburg D."/>
            <person name="Zhao K."/>
            <person name="Won S.Y."/>
            <person name="Oh T.-J."/>
            <person name="Yu Y."/>
            <person name="Kim N.-H."/>
            <person name="Lee O.R."/>
            <person name="Lee T.-H."/>
            <person name="Bashyal P."/>
            <person name="Kim T.-S."/>
            <person name="Lee W.-H."/>
            <person name="Kawkins C."/>
            <person name="Kim C.-K."/>
            <person name="Kim J.S."/>
            <person name="Ahn B.O."/>
            <person name="Rhee S.Y."/>
            <person name="Sohng J.K."/>
        </authorList>
    </citation>
    <scope>NUCLEOTIDE SEQUENCE</scope>
    <source>
        <tissue evidence="2">Leaf</tissue>
    </source>
</reference>
<dbReference type="SUPFAM" id="SSF53098">
    <property type="entry name" value="Ribonuclease H-like"/>
    <property type="match status" value="1"/>
</dbReference>
<dbReference type="EMBL" id="JAAIUW010000001">
    <property type="protein sequence ID" value="KAF7844526.1"/>
    <property type="molecule type" value="Genomic_DNA"/>
</dbReference>
<protein>
    <submittedName>
        <fullName evidence="2">Putative Polynucleotidyl transferase</fullName>
    </submittedName>
</protein>
<dbReference type="InterPro" id="IPR012337">
    <property type="entry name" value="RNaseH-like_sf"/>
</dbReference>
<comment type="caution">
    <text evidence="2">The sequence shown here is derived from an EMBL/GenBank/DDBJ whole genome shotgun (WGS) entry which is preliminary data.</text>
</comment>
<name>A0A835CIK5_9FABA</name>
<dbReference type="GO" id="GO:0003676">
    <property type="term" value="F:nucleic acid binding"/>
    <property type="evidence" value="ECO:0007669"/>
    <property type="project" value="InterPro"/>
</dbReference>
<organism evidence="2 3">
    <name type="scientific">Senna tora</name>
    <dbReference type="NCBI Taxonomy" id="362788"/>
    <lineage>
        <taxon>Eukaryota</taxon>
        <taxon>Viridiplantae</taxon>
        <taxon>Streptophyta</taxon>
        <taxon>Embryophyta</taxon>
        <taxon>Tracheophyta</taxon>
        <taxon>Spermatophyta</taxon>
        <taxon>Magnoliopsida</taxon>
        <taxon>eudicotyledons</taxon>
        <taxon>Gunneridae</taxon>
        <taxon>Pentapetalae</taxon>
        <taxon>rosids</taxon>
        <taxon>fabids</taxon>
        <taxon>Fabales</taxon>
        <taxon>Fabaceae</taxon>
        <taxon>Caesalpinioideae</taxon>
        <taxon>Cassia clade</taxon>
        <taxon>Senna</taxon>
    </lineage>
</organism>
<dbReference type="GO" id="GO:0016740">
    <property type="term" value="F:transferase activity"/>
    <property type="evidence" value="ECO:0007669"/>
    <property type="project" value="UniProtKB-KW"/>
</dbReference>
<evidence type="ECO:0000259" key="1">
    <source>
        <dbReference type="Pfam" id="PF13456"/>
    </source>
</evidence>
<dbReference type="GO" id="GO:0004523">
    <property type="term" value="F:RNA-DNA hybrid ribonuclease activity"/>
    <property type="evidence" value="ECO:0007669"/>
    <property type="project" value="InterPro"/>
</dbReference>
<evidence type="ECO:0000313" key="2">
    <source>
        <dbReference type="EMBL" id="KAF7844526.1"/>
    </source>
</evidence>
<dbReference type="InterPro" id="IPR036397">
    <property type="entry name" value="RNaseH_sf"/>
</dbReference>
<proteinExistence type="predicted"/>
<dbReference type="PANTHER" id="PTHR47723:SF19">
    <property type="entry name" value="POLYNUCLEOTIDYL TRANSFERASE, RIBONUCLEASE H-LIKE SUPERFAMILY PROTEIN"/>
    <property type="match status" value="1"/>
</dbReference>
<dbReference type="Proteomes" id="UP000634136">
    <property type="component" value="Unassembled WGS sequence"/>
</dbReference>
<gene>
    <name evidence="2" type="ORF">G2W53_001431</name>
</gene>
<keyword evidence="2" id="KW-0808">Transferase</keyword>
<feature type="domain" description="RNase H type-1" evidence="1">
    <location>
        <begin position="318"/>
        <end position="438"/>
    </location>
</feature>
<dbReference type="InterPro" id="IPR053151">
    <property type="entry name" value="RNase_H-like"/>
</dbReference>
<sequence>MLKNEDGDWTEDVEEIKAMAVNYFRKLFEEDNPIRCHVNFNAIWPPIPCTVWDMVNTPFTDDEVKKAVFSIGGLKAPGSDGFPAKFYHLNWDTISEISSKNSDSRLWKEITCVWDDFADLVGWEVGNGEKIKFWWDKWIPGQHRLIEDTTCDIEQNEFHKGLNKFTNDNGCWNIDMFKDCLPSERVDAILKMNPPDAALGPDQPRWEPSENNAFTIRSAYHAIQKCNMNNNEQNWKRIWKSRNAYRNQFLLWSFIWEWRNKLINNEDFRYPTSPHSSIITVARAQNKALGSPLSRVDVDPHCEKALWKVPERGWIKVNIDGAVCRRNMVAGCGGLFRNDNGKWLHGFTCNLGFASAHSAEMWGIYFALKIAWERGHKKVILECDSRNVVAQCTDRMAGLLNPHPTLSCIKKLMSKEWEVNIKLIPRTINTCADRLAKEGLKSSQNCSLLDEAPIFLQNELASEALSAFLPDLRGS</sequence>
<evidence type="ECO:0000313" key="3">
    <source>
        <dbReference type="Proteomes" id="UP000634136"/>
    </source>
</evidence>
<dbReference type="AlphaFoldDB" id="A0A835CIK5"/>
<keyword evidence="3" id="KW-1185">Reference proteome</keyword>
<dbReference type="PANTHER" id="PTHR47723">
    <property type="entry name" value="OS05G0353850 PROTEIN"/>
    <property type="match status" value="1"/>
</dbReference>
<dbReference type="InterPro" id="IPR044730">
    <property type="entry name" value="RNase_H-like_dom_plant"/>
</dbReference>
<dbReference type="InterPro" id="IPR002156">
    <property type="entry name" value="RNaseH_domain"/>
</dbReference>
<dbReference type="Pfam" id="PF13456">
    <property type="entry name" value="RVT_3"/>
    <property type="match status" value="1"/>
</dbReference>
<dbReference type="CDD" id="cd06222">
    <property type="entry name" value="RNase_H_like"/>
    <property type="match status" value="1"/>
</dbReference>